<dbReference type="InterPro" id="IPR023393">
    <property type="entry name" value="START-like_dom_sf"/>
</dbReference>
<accession>A0ABP8CJ21</accession>
<proteinExistence type="predicted"/>
<organism evidence="1 2">
    <name type="scientific">Postechiella marina</name>
    <dbReference type="NCBI Taxonomy" id="943941"/>
    <lineage>
        <taxon>Bacteria</taxon>
        <taxon>Pseudomonadati</taxon>
        <taxon>Bacteroidota</taxon>
        <taxon>Flavobacteriia</taxon>
        <taxon>Flavobacteriales</taxon>
        <taxon>Flavobacteriaceae</taxon>
        <taxon>Postechiella</taxon>
    </lineage>
</organism>
<dbReference type="RefSeq" id="WP_344789657.1">
    <property type="nucleotide sequence ID" value="NZ_BAABCA010000010.1"/>
</dbReference>
<dbReference type="Gene3D" id="3.30.530.20">
    <property type="match status" value="1"/>
</dbReference>
<protein>
    <recommendedName>
        <fullName evidence="3">Cell division protein</fullName>
    </recommendedName>
</protein>
<dbReference type="SUPFAM" id="SSF55961">
    <property type="entry name" value="Bet v1-like"/>
    <property type="match status" value="1"/>
</dbReference>
<name>A0ABP8CJ21_9FLAO</name>
<evidence type="ECO:0000313" key="2">
    <source>
        <dbReference type="Proteomes" id="UP001501496"/>
    </source>
</evidence>
<sequence length="158" mass="18468">MPKIELKTKIKADRKVVFDLSRSIDLHKISTKHTNEEAIAGKTSGLIGMDESVTWRAKHFGIYQELTSKITEFNRPIFFVDEMVKGAFKEFKHEHYFTQLNNGTLMTDIFEYNSPFGVLGKIADKLFLKKYMIDLLTERNRVVKEFAESKKWKEILTE</sequence>
<reference evidence="2" key="1">
    <citation type="journal article" date="2019" name="Int. J. Syst. Evol. Microbiol.">
        <title>The Global Catalogue of Microorganisms (GCM) 10K type strain sequencing project: providing services to taxonomists for standard genome sequencing and annotation.</title>
        <authorList>
            <consortium name="The Broad Institute Genomics Platform"/>
            <consortium name="The Broad Institute Genome Sequencing Center for Infectious Disease"/>
            <person name="Wu L."/>
            <person name="Ma J."/>
        </authorList>
    </citation>
    <scope>NUCLEOTIDE SEQUENCE [LARGE SCALE GENOMIC DNA]</scope>
    <source>
        <strain evidence="2">JCM 17630</strain>
    </source>
</reference>
<gene>
    <name evidence="1" type="ORF">GCM10022291_34940</name>
</gene>
<comment type="caution">
    <text evidence="1">The sequence shown here is derived from an EMBL/GenBank/DDBJ whole genome shotgun (WGS) entry which is preliminary data.</text>
</comment>
<dbReference type="Proteomes" id="UP001501496">
    <property type="component" value="Unassembled WGS sequence"/>
</dbReference>
<dbReference type="CDD" id="cd07820">
    <property type="entry name" value="SRPBCC_3"/>
    <property type="match status" value="1"/>
</dbReference>
<dbReference type="EMBL" id="BAABCA010000010">
    <property type="protein sequence ID" value="GAA4239672.1"/>
    <property type="molecule type" value="Genomic_DNA"/>
</dbReference>
<evidence type="ECO:0008006" key="3">
    <source>
        <dbReference type="Google" id="ProtNLM"/>
    </source>
</evidence>
<evidence type="ECO:0000313" key="1">
    <source>
        <dbReference type="EMBL" id="GAA4239672.1"/>
    </source>
</evidence>
<keyword evidence="2" id="KW-1185">Reference proteome</keyword>